<evidence type="ECO:0000313" key="1">
    <source>
        <dbReference type="EMBL" id="MED6161257.1"/>
    </source>
</evidence>
<sequence length="83" mass="9095">MVLPLGEDGDAELRNARNNKREALATVEQAEPHLAPVPASTSRFGPIFKTMPKTTDNCIQCSCTTLSKHQQNTHLHPINTPFG</sequence>
<organism evidence="1 2">
    <name type="scientific">Stylosanthes scabra</name>
    <dbReference type="NCBI Taxonomy" id="79078"/>
    <lineage>
        <taxon>Eukaryota</taxon>
        <taxon>Viridiplantae</taxon>
        <taxon>Streptophyta</taxon>
        <taxon>Embryophyta</taxon>
        <taxon>Tracheophyta</taxon>
        <taxon>Spermatophyta</taxon>
        <taxon>Magnoliopsida</taxon>
        <taxon>eudicotyledons</taxon>
        <taxon>Gunneridae</taxon>
        <taxon>Pentapetalae</taxon>
        <taxon>rosids</taxon>
        <taxon>fabids</taxon>
        <taxon>Fabales</taxon>
        <taxon>Fabaceae</taxon>
        <taxon>Papilionoideae</taxon>
        <taxon>50 kb inversion clade</taxon>
        <taxon>dalbergioids sensu lato</taxon>
        <taxon>Dalbergieae</taxon>
        <taxon>Pterocarpus clade</taxon>
        <taxon>Stylosanthes</taxon>
    </lineage>
</organism>
<protein>
    <submittedName>
        <fullName evidence="1">Uncharacterized protein</fullName>
    </submittedName>
</protein>
<evidence type="ECO:0000313" key="2">
    <source>
        <dbReference type="Proteomes" id="UP001341840"/>
    </source>
</evidence>
<comment type="caution">
    <text evidence="1">The sequence shown here is derived from an EMBL/GenBank/DDBJ whole genome shotgun (WGS) entry which is preliminary data.</text>
</comment>
<reference evidence="1 2" key="1">
    <citation type="journal article" date="2023" name="Plants (Basel)">
        <title>Bridging the Gap: Combining Genomics and Transcriptomics Approaches to Understand Stylosanthes scabra, an Orphan Legume from the Brazilian Caatinga.</title>
        <authorList>
            <person name="Ferreira-Neto J.R.C."/>
            <person name="da Silva M.D."/>
            <person name="Binneck E."/>
            <person name="de Melo N.F."/>
            <person name="da Silva R.H."/>
            <person name="de Melo A.L.T.M."/>
            <person name="Pandolfi V."/>
            <person name="Bustamante F.O."/>
            <person name="Brasileiro-Vidal A.C."/>
            <person name="Benko-Iseppon A.M."/>
        </authorList>
    </citation>
    <scope>NUCLEOTIDE SEQUENCE [LARGE SCALE GENOMIC DNA]</scope>
    <source>
        <tissue evidence="1">Leaves</tissue>
    </source>
</reference>
<dbReference type="Proteomes" id="UP001341840">
    <property type="component" value="Unassembled WGS sequence"/>
</dbReference>
<dbReference type="EMBL" id="JASCZI010121332">
    <property type="protein sequence ID" value="MED6161257.1"/>
    <property type="molecule type" value="Genomic_DNA"/>
</dbReference>
<accession>A0ABU6UIX0</accession>
<name>A0ABU6UIX0_9FABA</name>
<proteinExistence type="predicted"/>
<keyword evidence="2" id="KW-1185">Reference proteome</keyword>
<gene>
    <name evidence="1" type="ORF">PIB30_059035</name>
</gene>